<evidence type="ECO:0000313" key="1">
    <source>
        <dbReference type="EMBL" id="KHG12158.1"/>
    </source>
</evidence>
<dbReference type="AlphaFoldDB" id="A0A0B0NC72"/>
<name>A0A0B0NC72_GOSAR</name>
<sequence length="25" mass="2915">MMFLYTHGDYQLSMLQLQHGLLSTS</sequence>
<proteinExistence type="predicted"/>
<reference evidence="2" key="1">
    <citation type="submission" date="2014-09" db="EMBL/GenBank/DDBJ databases">
        <authorList>
            <person name="Mudge J."/>
            <person name="Ramaraj T."/>
            <person name="Lindquist I.E."/>
            <person name="Bharti A.K."/>
            <person name="Sundararajan A."/>
            <person name="Cameron C.T."/>
            <person name="Woodward J.E."/>
            <person name="May G.D."/>
            <person name="Brubaker C."/>
            <person name="Broadhvest J."/>
            <person name="Wilkins T.A."/>
        </authorList>
    </citation>
    <scope>NUCLEOTIDE SEQUENCE</scope>
    <source>
        <strain evidence="2">cv. AKA8401</strain>
    </source>
</reference>
<dbReference type="EMBL" id="KN397185">
    <property type="protein sequence ID" value="KHG12158.1"/>
    <property type="molecule type" value="Genomic_DNA"/>
</dbReference>
<accession>A0A0B0NC72</accession>
<dbReference type="Proteomes" id="UP000032142">
    <property type="component" value="Unassembled WGS sequence"/>
</dbReference>
<organism evidence="1 2">
    <name type="scientific">Gossypium arboreum</name>
    <name type="common">Tree cotton</name>
    <name type="synonym">Gossypium nanking</name>
    <dbReference type="NCBI Taxonomy" id="29729"/>
    <lineage>
        <taxon>Eukaryota</taxon>
        <taxon>Viridiplantae</taxon>
        <taxon>Streptophyta</taxon>
        <taxon>Embryophyta</taxon>
        <taxon>Tracheophyta</taxon>
        <taxon>Spermatophyta</taxon>
        <taxon>Magnoliopsida</taxon>
        <taxon>eudicotyledons</taxon>
        <taxon>Gunneridae</taxon>
        <taxon>Pentapetalae</taxon>
        <taxon>rosids</taxon>
        <taxon>malvids</taxon>
        <taxon>Malvales</taxon>
        <taxon>Malvaceae</taxon>
        <taxon>Malvoideae</taxon>
        <taxon>Gossypium</taxon>
    </lineage>
</organism>
<protein>
    <submittedName>
        <fullName evidence="1">Uncharacterized protein</fullName>
    </submittedName>
</protein>
<evidence type="ECO:0000313" key="2">
    <source>
        <dbReference type="Proteomes" id="UP000032142"/>
    </source>
</evidence>
<gene>
    <name evidence="1" type="ORF">F383_16622</name>
</gene>
<keyword evidence="2" id="KW-1185">Reference proteome</keyword>